<feature type="region of interest" description="Disordered" evidence="1">
    <location>
        <begin position="309"/>
        <end position="390"/>
    </location>
</feature>
<feature type="compositionally biased region" description="Polar residues" evidence="1">
    <location>
        <begin position="314"/>
        <end position="327"/>
    </location>
</feature>
<comment type="caution">
    <text evidence="2">The sequence shown here is derived from an EMBL/GenBank/DDBJ whole genome shotgun (WGS) entry which is preliminary data.</text>
</comment>
<proteinExistence type="predicted"/>
<protein>
    <submittedName>
        <fullName evidence="2">Uncharacterized protein</fullName>
    </submittedName>
</protein>
<dbReference type="RefSeq" id="WP_121852026.1">
    <property type="nucleotide sequence ID" value="NZ_CP037952.1"/>
</dbReference>
<accession>A0A3A6UMT8</accession>
<evidence type="ECO:0000313" key="3">
    <source>
        <dbReference type="Proteomes" id="UP000273022"/>
    </source>
</evidence>
<dbReference type="EMBL" id="QYYH01000008">
    <property type="protein sequence ID" value="RJY19080.1"/>
    <property type="molecule type" value="Genomic_DNA"/>
</dbReference>
<keyword evidence="3" id="KW-1185">Reference proteome</keyword>
<feature type="compositionally biased region" description="Low complexity" evidence="1">
    <location>
        <begin position="451"/>
        <end position="460"/>
    </location>
</feature>
<organism evidence="2 3">
    <name type="scientific">Parashewanella spongiae</name>
    <dbReference type="NCBI Taxonomy" id="342950"/>
    <lineage>
        <taxon>Bacteria</taxon>
        <taxon>Pseudomonadati</taxon>
        <taxon>Pseudomonadota</taxon>
        <taxon>Gammaproteobacteria</taxon>
        <taxon>Alteromonadales</taxon>
        <taxon>Shewanellaceae</taxon>
        <taxon>Parashewanella</taxon>
    </lineage>
</organism>
<reference evidence="2 3" key="1">
    <citation type="submission" date="2018-09" db="EMBL/GenBank/DDBJ databases">
        <title>Phylogeny of the Shewanellaceae, and recommendation for two new genera, Pseudoshewanella and Parashewanella.</title>
        <authorList>
            <person name="Wang G."/>
        </authorList>
    </citation>
    <scope>NUCLEOTIDE SEQUENCE [LARGE SCALE GENOMIC DNA]</scope>
    <source>
        <strain evidence="2 3">KCTC 22492</strain>
    </source>
</reference>
<dbReference type="Proteomes" id="UP000273022">
    <property type="component" value="Unassembled WGS sequence"/>
</dbReference>
<feature type="compositionally biased region" description="Polar residues" evidence="1">
    <location>
        <begin position="369"/>
        <end position="389"/>
    </location>
</feature>
<gene>
    <name evidence="2" type="ORF">D5R81_02215</name>
</gene>
<name>A0A3A6UMT8_9GAMM</name>
<feature type="compositionally biased region" description="Pro residues" evidence="1">
    <location>
        <begin position="328"/>
        <end position="348"/>
    </location>
</feature>
<feature type="region of interest" description="Disordered" evidence="1">
    <location>
        <begin position="403"/>
        <end position="511"/>
    </location>
</feature>
<dbReference type="AlphaFoldDB" id="A0A3A6UMT8"/>
<evidence type="ECO:0000313" key="2">
    <source>
        <dbReference type="EMBL" id="RJY19080.1"/>
    </source>
</evidence>
<sequence length="511" mass="55598">MATATNSTTAATFQIKVDKDMSITNLNGACKADISHGSILDIDIISQKGKCQRRQFLVSSATLTKNKCLFFRFTAVGKDTSSMSKKEQINEANSVKQLTKIANQFTKACNKPDTGLFTVYGELSANKDKILLKSTEKAIDVVVGENFTIAHKETNASLPAFFTFSKRRVEIVKLETDKELDGYVLCNDKATQTRVSLGHIKNLKTKQPCETAIIDTESDAKLAAIVTKVLIGEEDQFGENYTPVTSIPTVMHDDIESIAQLKENNEHLINKRVQSEIEAEKARLAAEVEAEKQKVREKEAETAKLKAELEAQKSQLSQHTHTQSNGSTPPPPPFVGVGAPPPPPPPLPSIKAPSEDPLADLKKRRKNNVGGNSLDKQNENKPTLTTEEQIAQEIMKGVTLKKVVRSSPEAGITTKEPAPFGQGTLKRRGKRADKTETNSATGPQMFEKRGSISSTGSSASSEDRVDTNNGVIKPFENEIPVAPGKTEPAAKANSNRKKKAPVAAPEKKAKK</sequence>
<evidence type="ECO:0000256" key="1">
    <source>
        <dbReference type="SAM" id="MobiDB-lite"/>
    </source>
</evidence>